<feature type="region of interest" description="Disordered" evidence="1">
    <location>
        <begin position="1"/>
        <end position="80"/>
    </location>
</feature>
<keyword evidence="3" id="KW-1185">Reference proteome</keyword>
<evidence type="ECO:0000313" key="2">
    <source>
        <dbReference type="EMBL" id="MCI32879.1"/>
    </source>
</evidence>
<feature type="compositionally biased region" description="Polar residues" evidence="1">
    <location>
        <begin position="42"/>
        <end position="56"/>
    </location>
</feature>
<reference evidence="2 3" key="1">
    <citation type="journal article" date="2018" name="Front. Plant Sci.">
        <title>Red Clover (Trifolium pratense) and Zigzag Clover (T. medium) - A Picture of Genomic Similarities and Differences.</title>
        <authorList>
            <person name="Dluhosova J."/>
            <person name="Istvanek J."/>
            <person name="Nedelnik J."/>
            <person name="Repkova J."/>
        </authorList>
    </citation>
    <scope>NUCLEOTIDE SEQUENCE [LARGE SCALE GENOMIC DNA]</scope>
    <source>
        <strain evidence="3">cv. 10/8</strain>
        <tissue evidence="2">Leaf</tissue>
    </source>
</reference>
<organism evidence="2 3">
    <name type="scientific">Trifolium medium</name>
    <dbReference type="NCBI Taxonomy" id="97028"/>
    <lineage>
        <taxon>Eukaryota</taxon>
        <taxon>Viridiplantae</taxon>
        <taxon>Streptophyta</taxon>
        <taxon>Embryophyta</taxon>
        <taxon>Tracheophyta</taxon>
        <taxon>Spermatophyta</taxon>
        <taxon>Magnoliopsida</taxon>
        <taxon>eudicotyledons</taxon>
        <taxon>Gunneridae</taxon>
        <taxon>Pentapetalae</taxon>
        <taxon>rosids</taxon>
        <taxon>fabids</taxon>
        <taxon>Fabales</taxon>
        <taxon>Fabaceae</taxon>
        <taxon>Papilionoideae</taxon>
        <taxon>50 kb inversion clade</taxon>
        <taxon>NPAAA clade</taxon>
        <taxon>Hologalegina</taxon>
        <taxon>IRL clade</taxon>
        <taxon>Trifolieae</taxon>
        <taxon>Trifolium</taxon>
    </lineage>
</organism>
<proteinExistence type="predicted"/>
<sequence>TRRSSRGSGKPSTARTLEIEVTKRETRTKASHDRVNAPSEDISPSNPSNPNEMVQPSKTVVSKSTKSPITNDQTSSGHKEVTMVTSFEHFVTPSGHSNA</sequence>
<feature type="non-terminal residue" evidence="2">
    <location>
        <position position="1"/>
    </location>
</feature>
<name>A0A392R9E1_9FABA</name>
<feature type="compositionally biased region" description="Basic and acidic residues" evidence="1">
    <location>
        <begin position="17"/>
        <end position="35"/>
    </location>
</feature>
<feature type="non-terminal residue" evidence="2">
    <location>
        <position position="99"/>
    </location>
</feature>
<accession>A0A392R9E1</accession>
<feature type="compositionally biased region" description="Low complexity" evidence="1">
    <location>
        <begin position="57"/>
        <end position="67"/>
    </location>
</feature>
<evidence type="ECO:0000313" key="3">
    <source>
        <dbReference type="Proteomes" id="UP000265520"/>
    </source>
</evidence>
<dbReference type="EMBL" id="LXQA010199550">
    <property type="protein sequence ID" value="MCI32879.1"/>
    <property type="molecule type" value="Genomic_DNA"/>
</dbReference>
<protein>
    <submittedName>
        <fullName evidence="2">Uncharacterized protein</fullName>
    </submittedName>
</protein>
<dbReference type="Proteomes" id="UP000265520">
    <property type="component" value="Unassembled WGS sequence"/>
</dbReference>
<evidence type="ECO:0000256" key="1">
    <source>
        <dbReference type="SAM" id="MobiDB-lite"/>
    </source>
</evidence>
<comment type="caution">
    <text evidence="2">The sequence shown here is derived from an EMBL/GenBank/DDBJ whole genome shotgun (WGS) entry which is preliminary data.</text>
</comment>
<feature type="compositionally biased region" description="Polar residues" evidence="1">
    <location>
        <begin position="1"/>
        <end position="15"/>
    </location>
</feature>
<dbReference type="AlphaFoldDB" id="A0A392R9E1"/>